<dbReference type="AlphaFoldDB" id="A0A6P8DQS3"/>
<gene>
    <name evidence="2" type="primary">LOC116205813</name>
</gene>
<sequence length="100" mass="10456">MGGKYVGGVSAASFTDKGFEGDATFPVRLRLCGALQFSLCILASTFPGKTTKASNDQLLWELGLSCEAKREQLNNTNSVASGISGQPSNFVEPLPVGVTV</sequence>
<dbReference type="GeneID" id="116205813"/>
<dbReference type="Proteomes" id="UP000515151">
    <property type="component" value="Chromosome 4"/>
</dbReference>
<dbReference type="RefSeq" id="XP_031394338.1">
    <property type="nucleotide sequence ID" value="XM_031538478.1"/>
</dbReference>
<protein>
    <submittedName>
        <fullName evidence="2">Uncharacterized protein LOC116205813 isoform X2</fullName>
    </submittedName>
</protein>
<evidence type="ECO:0000313" key="1">
    <source>
        <dbReference type="Proteomes" id="UP000515151"/>
    </source>
</evidence>
<reference evidence="2" key="2">
    <citation type="submission" date="2025-08" db="UniProtKB">
        <authorList>
            <consortium name="RefSeq"/>
        </authorList>
    </citation>
    <scope>IDENTIFICATION</scope>
    <source>
        <tissue evidence="2">Leaf</tissue>
    </source>
</reference>
<accession>A0A6P8DQS3</accession>
<reference evidence="1" key="1">
    <citation type="journal article" date="2020" name="Plant Biotechnol. J.">
        <title>The pomegranate (Punica granatum L.) draft genome dissects genetic divergence between soft- and hard-seeded cultivars.</title>
        <authorList>
            <person name="Luo X."/>
            <person name="Li H."/>
            <person name="Wu Z."/>
            <person name="Yao W."/>
            <person name="Zhao P."/>
            <person name="Cao D."/>
            <person name="Yu H."/>
            <person name="Li K."/>
            <person name="Poudel K."/>
            <person name="Zhao D."/>
            <person name="Zhang F."/>
            <person name="Xia X."/>
            <person name="Chen L."/>
            <person name="Wang Q."/>
            <person name="Jing D."/>
            <person name="Cao S."/>
        </authorList>
    </citation>
    <scope>NUCLEOTIDE SEQUENCE [LARGE SCALE GENOMIC DNA]</scope>
    <source>
        <strain evidence="1">cv. Tunisia</strain>
    </source>
</reference>
<evidence type="ECO:0000313" key="2">
    <source>
        <dbReference type="RefSeq" id="XP_031394338.1"/>
    </source>
</evidence>
<name>A0A6P8DQS3_PUNGR</name>
<proteinExistence type="predicted"/>
<organism evidence="1 2">
    <name type="scientific">Punica granatum</name>
    <name type="common">Pomegranate</name>
    <dbReference type="NCBI Taxonomy" id="22663"/>
    <lineage>
        <taxon>Eukaryota</taxon>
        <taxon>Viridiplantae</taxon>
        <taxon>Streptophyta</taxon>
        <taxon>Embryophyta</taxon>
        <taxon>Tracheophyta</taxon>
        <taxon>Spermatophyta</taxon>
        <taxon>Magnoliopsida</taxon>
        <taxon>eudicotyledons</taxon>
        <taxon>Gunneridae</taxon>
        <taxon>Pentapetalae</taxon>
        <taxon>rosids</taxon>
        <taxon>malvids</taxon>
        <taxon>Myrtales</taxon>
        <taxon>Lythraceae</taxon>
        <taxon>Punica</taxon>
    </lineage>
</organism>
<keyword evidence="1" id="KW-1185">Reference proteome</keyword>